<evidence type="ECO:0000256" key="3">
    <source>
        <dbReference type="ARBA" id="ARBA00023034"/>
    </source>
</evidence>
<dbReference type="InterPro" id="IPR007583">
    <property type="entry name" value="GRASP55_65"/>
</dbReference>
<dbReference type="OrthoDB" id="3318at2759"/>
<reference evidence="7 8" key="1">
    <citation type="submission" date="2019-06" db="EMBL/GenBank/DDBJ databases">
        <title>A chromosomal-level reference genome of Carpinus fangiana (Coryloideae, Betulaceae).</title>
        <authorList>
            <person name="Yang X."/>
            <person name="Wang Z."/>
            <person name="Zhang L."/>
            <person name="Hao G."/>
            <person name="Liu J."/>
            <person name="Yang Y."/>
        </authorList>
    </citation>
    <scope>NUCLEOTIDE SEQUENCE [LARGE SCALE GENOMIC DNA]</scope>
    <source>
        <strain evidence="7">Cfa_2016G</strain>
        <tissue evidence="7">Leaf</tissue>
    </source>
</reference>
<dbReference type="PROSITE" id="PS51865">
    <property type="entry name" value="PDZ_GRASP"/>
    <property type="match status" value="1"/>
</dbReference>
<comment type="subcellular location">
    <subcellularLocation>
        <location evidence="1">Golgi apparatus membrane</location>
    </subcellularLocation>
</comment>
<dbReference type="GO" id="GO:0000139">
    <property type="term" value="C:Golgi membrane"/>
    <property type="evidence" value="ECO:0007669"/>
    <property type="project" value="UniProtKB-SubCell"/>
</dbReference>
<dbReference type="PANTHER" id="PTHR12893">
    <property type="entry name" value="GOLGI REASSEMBLY STACKING PROTEIN GRASP"/>
    <property type="match status" value="1"/>
</dbReference>
<dbReference type="FunFam" id="2.30.42.10:FF:000026">
    <property type="entry name" value="Golgi reassembly stacking protein 2"/>
    <property type="match status" value="1"/>
</dbReference>
<dbReference type="Proteomes" id="UP000327013">
    <property type="component" value="Unassembled WGS sequence"/>
</dbReference>
<dbReference type="Gene3D" id="2.30.42.10">
    <property type="match status" value="1"/>
</dbReference>
<feature type="region of interest" description="Disordered" evidence="5">
    <location>
        <begin position="207"/>
        <end position="338"/>
    </location>
</feature>
<proteinExistence type="predicted"/>
<evidence type="ECO:0000256" key="5">
    <source>
        <dbReference type="SAM" id="MobiDB-lite"/>
    </source>
</evidence>
<evidence type="ECO:0000313" key="7">
    <source>
        <dbReference type="EMBL" id="KAB8343012.1"/>
    </source>
</evidence>
<dbReference type="Pfam" id="PF04495">
    <property type="entry name" value="GRASP55_65"/>
    <property type="match status" value="1"/>
</dbReference>
<evidence type="ECO:0000256" key="1">
    <source>
        <dbReference type="ARBA" id="ARBA00004394"/>
    </source>
</evidence>
<feature type="domain" description="PDZ GRASP-type" evidence="6">
    <location>
        <begin position="111"/>
        <end position="200"/>
    </location>
</feature>
<dbReference type="InterPro" id="IPR024958">
    <property type="entry name" value="GRASP_PDZ"/>
</dbReference>
<feature type="compositionally biased region" description="Basic residues" evidence="5">
    <location>
        <begin position="267"/>
        <end position="277"/>
    </location>
</feature>
<sequence length="338" mass="35999">MFASLNRFIARLDGDQAAQPESRLRGAYGFQVLRNTNDDLPLEPWFDFIVGDNPDPNLFIQEIRNLAGNNVNLGLWCTKGQRTKTIWASIPADGTSLGLSLQWAPLTSTEEVWHVLDVAPNSPADLAGLLPYGDYIIGSPEGLVRGENGLGELIEHFLDKPLRLHVYNHEYNVTRLLTLTPSRSWGGTGALGCVLGYGALHRIPVPLDEPPAGPGETLFESGSTNGSGRPSTDGAHLTGDAGPPQYLVPADMDLGRSSSPSAPPRGGAKKARAKHHTAAGGKGDMDAYFAEEEEKSRQLESSSSPGAKKEGLAPPPKAGAGPPRAKSPLKEEATTEVD</sequence>
<feature type="compositionally biased region" description="Basic and acidic residues" evidence="5">
    <location>
        <begin position="328"/>
        <end position="338"/>
    </location>
</feature>
<evidence type="ECO:0000256" key="2">
    <source>
        <dbReference type="ARBA" id="ARBA00022737"/>
    </source>
</evidence>
<gene>
    <name evidence="7" type="ORF">FH972_022606</name>
</gene>
<organism evidence="7 8">
    <name type="scientific">Carpinus fangiana</name>
    <dbReference type="NCBI Taxonomy" id="176857"/>
    <lineage>
        <taxon>Eukaryota</taxon>
        <taxon>Viridiplantae</taxon>
        <taxon>Streptophyta</taxon>
        <taxon>Embryophyta</taxon>
        <taxon>Tracheophyta</taxon>
        <taxon>Spermatophyta</taxon>
        <taxon>Magnoliopsida</taxon>
        <taxon>eudicotyledons</taxon>
        <taxon>Gunneridae</taxon>
        <taxon>Pentapetalae</taxon>
        <taxon>rosids</taxon>
        <taxon>fabids</taxon>
        <taxon>Fagales</taxon>
        <taxon>Betulaceae</taxon>
        <taxon>Carpinus</taxon>
    </lineage>
</organism>
<dbReference type="EMBL" id="VIBQ01000012">
    <property type="protein sequence ID" value="KAB8343012.1"/>
    <property type="molecule type" value="Genomic_DNA"/>
</dbReference>
<accession>A0A5N6KT23</accession>
<feature type="compositionally biased region" description="Low complexity" evidence="5">
    <location>
        <begin position="255"/>
        <end position="266"/>
    </location>
</feature>
<comment type="caution">
    <text evidence="7">The sequence shown here is derived from an EMBL/GenBank/DDBJ whole genome shotgun (WGS) entry which is preliminary data.</text>
</comment>
<name>A0A5N6KT23_9ROSI</name>
<evidence type="ECO:0000313" key="8">
    <source>
        <dbReference type="Proteomes" id="UP000327013"/>
    </source>
</evidence>
<dbReference type="GO" id="GO:0007030">
    <property type="term" value="P:Golgi organization"/>
    <property type="evidence" value="ECO:0007669"/>
    <property type="project" value="TreeGrafter"/>
</dbReference>
<keyword evidence="2" id="KW-0677">Repeat</keyword>
<dbReference type="AlphaFoldDB" id="A0A5N6KT23"/>
<dbReference type="InterPro" id="IPR036034">
    <property type="entry name" value="PDZ_sf"/>
</dbReference>
<feature type="compositionally biased region" description="Polar residues" evidence="5">
    <location>
        <begin position="220"/>
        <end position="230"/>
    </location>
</feature>
<keyword evidence="8" id="KW-1185">Reference proteome</keyword>
<keyword evidence="3" id="KW-0333">Golgi apparatus</keyword>
<evidence type="ECO:0000259" key="6">
    <source>
        <dbReference type="PROSITE" id="PS51865"/>
    </source>
</evidence>
<dbReference type="SUPFAM" id="SSF50156">
    <property type="entry name" value="PDZ domain-like"/>
    <property type="match status" value="1"/>
</dbReference>
<dbReference type="PANTHER" id="PTHR12893:SF0">
    <property type="entry name" value="GRASP65"/>
    <property type="match status" value="1"/>
</dbReference>
<keyword evidence="4" id="KW-0472">Membrane</keyword>
<evidence type="ECO:0000256" key="4">
    <source>
        <dbReference type="ARBA" id="ARBA00023136"/>
    </source>
</evidence>
<protein>
    <recommendedName>
        <fullName evidence="6">PDZ GRASP-type domain-containing protein</fullName>
    </recommendedName>
</protein>